<evidence type="ECO:0000256" key="2">
    <source>
        <dbReference type="SAM" id="Phobius"/>
    </source>
</evidence>
<evidence type="ECO:0000313" key="6">
    <source>
        <dbReference type="Proteomes" id="UP001201812"/>
    </source>
</evidence>
<accession>A0AAD4MRD1</accession>
<dbReference type="AlphaFoldDB" id="A0AAD4MRD1"/>
<feature type="compositionally biased region" description="Low complexity" evidence="1">
    <location>
        <begin position="284"/>
        <end position="297"/>
    </location>
</feature>
<keyword evidence="6" id="KW-1185">Reference proteome</keyword>
<gene>
    <name evidence="5" type="ORF">DdX_15467</name>
</gene>
<feature type="compositionally biased region" description="Basic and acidic residues" evidence="1">
    <location>
        <begin position="483"/>
        <end position="494"/>
    </location>
</feature>
<feature type="region of interest" description="Disordered" evidence="1">
    <location>
        <begin position="115"/>
        <end position="239"/>
    </location>
</feature>
<feature type="compositionally biased region" description="Polar residues" evidence="1">
    <location>
        <begin position="309"/>
        <end position="327"/>
    </location>
</feature>
<feature type="region of interest" description="Disordered" evidence="1">
    <location>
        <begin position="420"/>
        <end position="573"/>
    </location>
</feature>
<feature type="compositionally biased region" description="Pro residues" evidence="1">
    <location>
        <begin position="115"/>
        <end position="133"/>
    </location>
</feature>
<sequence>MRQKTNFKPISRPTSSCPFKCENGGKCVVKQIPTGGEIALCECTYGFLGANCNIQDMCADNKTCAAYGPEAKCLVDAVSLSNKITSTLIKSPYLCMCYNDNSEWVDCSELPPSELPPVPNAPRAQPPPNPSDGPPHGSGSFESSSDGDDELPSPVPSLRGPSTPETLPPELMPEPKGNSSDVLVPSGSTQMPQFPMHVHVTASPTSHDSSSSDSTSKETSPFNVPNAQSNHTMDPPPPFPITNMSQKLINYLNTLTTKVPSQIEFQNVTKDVTKTEPTTLPFDPQTTPLSTTVQTTSKQDIATPELRTTKPTLEINATNAPALTSKPTEMPAPFSFNTQPSPTSTSKESEKVVSGGEDDDEREGDNGFERVTQIASEISSETTTSPEEETTKAHTLRPQIWPNGEPTINRSEAIETHETDHFGARPPMGGFSPHEEHGGAFVSPSSGIGPDQEEHNHVEMEFPGKPADPFGPSSPMPIPPEHFSPDHMTEEHSHNNSVVHSGHEKGIQTSHTEKTDDQSKSGGNEFSSQKNGNNVRGGKGSEENKSLGVESNHVGSAEERVRVPDESKESSSFGNSTTWIIAIAVLSFLSLSAMTGAVCIARYIRRSRRLHGKYNPAREENAVSACTYSMPMTAISKEERLI</sequence>
<feature type="compositionally biased region" description="Basic and acidic residues" evidence="1">
    <location>
        <begin position="556"/>
        <end position="569"/>
    </location>
</feature>
<proteinExistence type="predicted"/>
<dbReference type="Proteomes" id="UP001201812">
    <property type="component" value="Unassembled WGS sequence"/>
</dbReference>
<feature type="transmembrane region" description="Helical" evidence="2">
    <location>
        <begin position="579"/>
        <end position="604"/>
    </location>
</feature>
<evidence type="ECO:0000259" key="3">
    <source>
        <dbReference type="PROSITE" id="PS00022"/>
    </source>
</evidence>
<dbReference type="InterPro" id="IPR000742">
    <property type="entry name" value="EGF"/>
</dbReference>
<feature type="compositionally biased region" description="Polar residues" evidence="1">
    <location>
        <begin position="177"/>
        <end position="192"/>
    </location>
</feature>
<evidence type="ECO:0000313" key="5">
    <source>
        <dbReference type="EMBL" id="KAI1702456.1"/>
    </source>
</evidence>
<dbReference type="Gene3D" id="2.10.25.10">
    <property type="entry name" value="Laminin"/>
    <property type="match status" value="1"/>
</dbReference>
<feature type="region of interest" description="Disordered" evidence="1">
    <location>
        <begin position="275"/>
        <end position="407"/>
    </location>
</feature>
<organism evidence="5 6">
    <name type="scientific">Ditylenchus destructor</name>
    <dbReference type="NCBI Taxonomy" id="166010"/>
    <lineage>
        <taxon>Eukaryota</taxon>
        <taxon>Metazoa</taxon>
        <taxon>Ecdysozoa</taxon>
        <taxon>Nematoda</taxon>
        <taxon>Chromadorea</taxon>
        <taxon>Rhabditida</taxon>
        <taxon>Tylenchina</taxon>
        <taxon>Tylenchomorpha</taxon>
        <taxon>Sphaerularioidea</taxon>
        <taxon>Anguinidae</taxon>
        <taxon>Anguininae</taxon>
        <taxon>Ditylenchus</taxon>
    </lineage>
</organism>
<protein>
    <submittedName>
        <fullName evidence="5">Abnormal pharyngeal pumping eat-20</fullName>
    </submittedName>
</protein>
<name>A0AAD4MRD1_9BILA</name>
<evidence type="ECO:0000256" key="1">
    <source>
        <dbReference type="SAM" id="MobiDB-lite"/>
    </source>
</evidence>
<feature type="compositionally biased region" description="Low complexity" evidence="1">
    <location>
        <begin position="376"/>
        <end position="385"/>
    </location>
</feature>
<reference evidence="5" key="1">
    <citation type="submission" date="2022-01" db="EMBL/GenBank/DDBJ databases">
        <title>Genome Sequence Resource for Two Populations of Ditylenchus destructor, the Migratory Endoparasitic Phytonematode.</title>
        <authorList>
            <person name="Zhang H."/>
            <person name="Lin R."/>
            <person name="Xie B."/>
        </authorList>
    </citation>
    <scope>NUCLEOTIDE SEQUENCE</scope>
    <source>
        <strain evidence="5">BazhouSP</strain>
    </source>
</reference>
<keyword evidence="2" id="KW-0812">Transmembrane</keyword>
<dbReference type="PROSITE" id="PS00022">
    <property type="entry name" value="EGF_1"/>
    <property type="match status" value="1"/>
</dbReference>
<feature type="compositionally biased region" description="Polar residues" evidence="1">
    <location>
        <begin position="221"/>
        <end position="232"/>
    </location>
</feature>
<feature type="compositionally biased region" description="Basic and acidic residues" evidence="1">
    <location>
        <begin position="501"/>
        <end position="519"/>
    </location>
</feature>
<evidence type="ECO:0000259" key="4">
    <source>
        <dbReference type="PROSITE" id="PS01186"/>
    </source>
</evidence>
<feature type="compositionally biased region" description="Polar residues" evidence="1">
    <location>
        <begin position="520"/>
        <end position="534"/>
    </location>
</feature>
<keyword evidence="2" id="KW-1133">Transmembrane helix</keyword>
<keyword evidence="2" id="KW-0472">Membrane</keyword>
<dbReference type="PROSITE" id="PS01186">
    <property type="entry name" value="EGF_2"/>
    <property type="match status" value="1"/>
</dbReference>
<feature type="compositionally biased region" description="Low complexity" evidence="1">
    <location>
        <begin position="201"/>
        <end position="220"/>
    </location>
</feature>
<feature type="compositionally biased region" description="Basic and acidic residues" evidence="1">
    <location>
        <begin position="452"/>
        <end position="462"/>
    </location>
</feature>
<feature type="compositionally biased region" description="Polar residues" evidence="1">
    <location>
        <begin position="335"/>
        <end position="346"/>
    </location>
</feature>
<feature type="compositionally biased region" description="Low complexity" evidence="1">
    <location>
        <begin position="134"/>
        <end position="144"/>
    </location>
</feature>
<dbReference type="EMBL" id="JAKKPZ010000098">
    <property type="protein sequence ID" value="KAI1702456.1"/>
    <property type="molecule type" value="Genomic_DNA"/>
</dbReference>
<feature type="compositionally biased region" description="Pro residues" evidence="1">
    <location>
        <begin position="472"/>
        <end position="482"/>
    </location>
</feature>
<comment type="caution">
    <text evidence="5">The sequence shown here is derived from an EMBL/GenBank/DDBJ whole genome shotgun (WGS) entry which is preliminary data.</text>
</comment>
<feature type="domain" description="EGF-like" evidence="3 4">
    <location>
        <begin position="41"/>
        <end position="52"/>
    </location>
</feature>